<protein>
    <recommendedName>
        <fullName evidence="2">Aminoglycoside phosphotransferase domain-containing protein</fullName>
    </recommendedName>
</protein>
<dbReference type="Pfam" id="PF01636">
    <property type="entry name" value="APH"/>
    <property type="match status" value="1"/>
</dbReference>
<dbReference type="InterPro" id="IPR011009">
    <property type="entry name" value="Kinase-like_dom_sf"/>
</dbReference>
<feature type="region of interest" description="Disordered" evidence="1">
    <location>
        <begin position="307"/>
        <end position="335"/>
    </location>
</feature>
<organism evidence="3 4">
    <name type="scientific">Thelephora terrestris</name>
    <dbReference type="NCBI Taxonomy" id="56493"/>
    <lineage>
        <taxon>Eukaryota</taxon>
        <taxon>Fungi</taxon>
        <taxon>Dikarya</taxon>
        <taxon>Basidiomycota</taxon>
        <taxon>Agaricomycotina</taxon>
        <taxon>Agaricomycetes</taxon>
        <taxon>Thelephorales</taxon>
        <taxon>Thelephoraceae</taxon>
        <taxon>Thelephora</taxon>
    </lineage>
</organism>
<dbReference type="EMBL" id="WIUZ02000004">
    <property type="protein sequence ID" value="KAF9788680.1"/>
    <property type="molecule type" value="Genomic_DNA"/>
</dbReference>
<dbReference type="PANTHER" id="PTHR21310:SF15">
    <property type="entry name" value="AMINOGLYCOSIDE PHOSPHOTRANSFERASE DOMAIN-CONTAINING PROTEIN"/>
    <property type="match status" value="1"/>
</dbReference>
<dbReference type="InterPro" id="IPR051678">
    <property type="entry name" value="AGP_Transferase"/>
</dbReference>
<reference evidence="3" key="1">
    <citation type="journal article" date="2020" name="Nat. Commun.">
        <title>Large-scale genome sequencing of mycorrhizal fungi provides insights into the early evolution of symbiotic traits.</title>
        <authorList>
            <person name="Miyauchi S."/>
            <person name="Kiss E."/>
            <person name="Kuo A."/>
            <person name="Drula E."/>
            <person name="Kohler A."/>
            <person name="Sanchez-Garcia M."/>
            <person name="Morin E."/>
            <person name="Andreopoulos B."/>
            <person name="Barry K.W."/>
            <person name="Bonito G."/>
            <person name="Buee M."/>
            <person name="Carver A."/>
            <person name="Chen C."/>
            <person name="Cichocki N."/>
            <person name="Clum A."/>
            <person name="Culley D."/>
            <person name="Crous P.W."/>
            <person name="Fauchery L."/>
            <person name="Girlanda M."/>
            <person name="Hayes R.D."/>
            <person name="Keri Z."/>
            <person name="LaButti K."/>
            <person name="Lipzen A."/>
            <person name="Lombard V."/>
            <person name="Magnuson J."/>
            <person name="Maillard F."/>
            <person name="Murat C."/>
            <person name="Nolan M."/>
            <person name="Ohm R.A."/>
            <person name="Pangilinan J."/>
            <person name="Pereira M.F."/>
            <person name="Perotto S."/>
            <person name="Peter M."/>
            <person name="Pfister S."/>
            <person name="Riley R."/>
            <person name="Sitrit Y."/>
            <person name="Stielow J.B."/>
            <person name="Szollosi G."/>
            <person name="Zifcakova L."/>
            <person name="Stursova M."/>
            <person name="Spatafora J.W."/>
            <person name="Tedersoo L."/>
            <person name="Vaario L.M."/>
            <person name="Yamada A."/>
            <person name="Yan M."/>
            <person name="Wang P."/>
            <person name="Xu J."/>
            <person name="Bruns T."/>
            <person name="Baldrian P."/>
            <person name="Vilgalys R."/>
            <person name="Dunand C."/>
            <person name="Henrissat B."/>
            <person name="Grigoriev I.V."/>
            <person name="Hibbett D."/>
            <person name="Nagy L.G."/>
            <person name="Martin F.M."/>
        </authorList>
    </citation>
    <scope>NUCLEOTIDE SEQUENCE</scope>
    <source>
        <strain evidence="3">UH-Tt-Lm1</strain>
    </source>
</reference>
<gene>
    <name evidence="3" type="ORF">BJ322DRAFT_1106652</name>
</gene>
<evidence type="ECO:0000313" key="3">
    <source>
        <dbReference type="EMBL" id="KAF9788680.1"/>
    </source>
</evidence>
<dbReference type="Proteomes" id="UP000736335">
    <property type="component" value="Unassembled WGS sequence"/>
</dbReference>
<name>A0A9P6HK84_9AGAM</name>
<reference evidence="3" key="2">
    <citation type="submission" date="2020-11" db="EMBL/GenBank/DDBJ databases">
        <authorList>
            <consortium name="DOE Joint Genome Institute"/>
            <person name="Kuo A."/>
            <person name="Miyauchi S."/>
            <person name="Kiss E."/>
            <person name="Drula E."/>
            <person name="Kohler A."/>
            <person name="Sanchez-Garcia M."/>
            <person name="Andreopoulos B."/>
            <person name="Barry K.W."/>
            <person name="Bonito G."/>
            <person name="Buee M."/>
            <person name="Carver A."/>
            <person name="Chen C."/>
            <person name="Cichocki N."/>
            <person name="Clum A."/>
            <person name="Culley D."/>
            <person name="Crous P.W."/>
            <person name="Fauchery L."/>
            <person name="Girlanda M."/>
            <person name="Hayes R."/>
            <person name="Keri Z."/>
            <person name="Labutti K."/>
            <person name="Lipzen A."/>
            <person name="Lombard V."/>
            <person name="Magnuson J."/>
            <person name="Maillard F."/>
            <person name="Morin E."/>
            <person name="Murat C."/>
            <person name="Nolan M."/>
            <person name="Ohm R."/>
            <person name="Pangilinan J."/>
            <person name="Pereira M."/>
            <person name="Perotto S."/>
            <person name="Peter M."/>
            <person name="Riley R."/>
            <person name="Sitrit Y."/>
            <person name="Stielow B."/>
            <person name="Szollosi G."/>
            <person name="Zifcakova L."/>
            <person name="Stursova M."/>
            <person name="Spatafora J.W."/>
            <person name="Tedersoo L."/>
            <person name="Vaario L.-M."/>
            <person name="Yamada A."/>
            <person name="Yan M."/>
            <person name="Wang P."/>
            <person name="Xu J."/>
            <person name="Bruns T."/>
            <person name="Baldrian P."/>
            <person name="Vilgalys R."/>
            <person name="Henrissat B."/>
            <person name="Grigoriev I.V."/>
            <person name="Hibbett D."/>
            <person name="Nagy L.G."/>
            <person name="Martin F.M."/>
        </authorList>
    </citation>
    <scope>NUCLEOTIDE SEQUENCE</scope>
    <source>
        <strain evidence="3">UH-Tt-Lm1</strain>
    </source>
</reference>
<evidence type="ECO:0000256" key="1">
    <source>
        <dbReference type="SAM" id="MobiDB-lite"/>
    </source>
</evidence>
<comment type="caution">
    <text evidence="3">The sequence shown here is derived from an EMBL/GenBank/DDBJ whole genome shotgun (WGS) entry which is preliminary data.</text>
</comment>
<evidence type="ECO:0000259" key="2">
    <source>
        <dbReference type="Pfam" id="PF01636"/>
    </source>
</evidence>
<sequence>MSDGGRNQQQQPQRKLQWDWDVEHRDRAREAKADKAIHHAQPFLVDRRVLKDVVKEKFQVDVARIAFLSSGTFHKAYIVTLVDGFELVARVARRFMPRIKTESEVATMDFLRKHTNCPVPKVFHYDANPYNRLGGEYILMSKAKGIPLSKVYHSMSHNNLVKLLDNAATLLISLFGLRFPQLGSLYKGQRYDSSVPTPRPPSAYTPHELASIHTPPTPSSLMTPRPQKEFHVGQIVSWPFFGSNRGQLQHPEEINRGPWSSSHDYLLSCAQREINGVILENAGKSAPHRLHLDPDEIRSSWHHHLRAVPGDQSDDSDEYDLEESEDEWEGGPGDSMYRDYRRMQRSTFLIAHLHERENRVREEMSRFLKIMERLGVKKLDDASTIAETFGLDCHDLNLENVFVDEKDNTKITCIIDWESTTTRPLWACAHVPAFLNNSPFTVRLYRQAVAKLASKAPATPPSRQQRGYFPSFSQGTFGDAASLAKEWLFYEESGARLRMAHRCIEWDGWEEGLVGSILGPEDEEDDWFKEWVESALDSPAVANPEMYGLDSVASKITLNDGHNGYVQEPTTNGRVDGNCDESDGKCEVTRNQVSAALKVPDGKLGPHGIGRKKGLATKVVEEEKAKEKQLGPGGDICGGIGGELGRRLEAWLHQDQHSAPDAWVGIETPALSRTVSFGE</sequence>
<dbReference type="PANTHER" id="PTHR21310">
    <property type="entry name" value="AMINOGLYCOSIDE PHOSPHOTRANSFERASE-RELATED-RELATED"/>
    <property type="match status" value="1"/>
</dbReference>
<evidence type="ECO:0000313" key="4">
    <source>
        <dbReference type="Proteomes" id="UP000736335"/>
    </source>
</evidence>
<dbReference type="OrthoDB" id="10003767at2759"/>
<feature type="domain" description="Aminoglycoside phosphotransferase" evidence="2">
    <location>
        <begin position="66"/>
        <end position="178"/>
    </location>
</feature>
<dbReference type="AlphaFoldDB" id="A0A9P6HK84"/>
<proteinExistence type="predicted"/>
<accession>A0A9P6HK84</accession>
<dbReference type="SUPFAM" id="SSF56112">
    <property type="entry name" value="Protein kinase-like (PK-like)"/>
    <property type="match status" value="1"/>
</dbReference>
<feature type="compositionally biased region" description="Acidic residues" evidence="1">
    <location>
        <begin position="312"/>
        <end position="329"/>
    </location>
</feature>
<keyword evidence="4" id="KW-1185">Reference proteome</keyword>
<dbReference type="Gene3D" id="3.30.200.20">
    <property type="entry name" value="Phosphorylase Kinase, domain 1"/>
    <property type="match status" value="1"/>
</dbReference>
<dbReference type="InterPro" id="IPR002575">
    <property type="entry name" value="Aminoglycoside_PTrfase"/>
</dbReference>